<evidence type="ECO:0000313" key="4">
    <source>
        <dbReference type="Proteomes" id="UP000515208"/>
    </source>
</evidence>
<keyword evidence="1" id="KW-0694">RNA-binding</keyword>
<evidence type="ECO:0000256" key="1">
    <source>
        <dbReference type="RuleBase" id="RU364032"/>
    </source>
</evidence>
<feature type="transmembrane region" description="Helical" evidence="2">
    <location>
        <begin position="111"/>
        <end position="128"/>
    </location>
</feature>
<dbReference type="PANTHER" id="PTHR17972">
    <property type="entry name" value="NUCLEOLAR RNA-ASSOCIATED PROTEIN"/>
    <property type="match status" value="1"/>
</dbReference>
<dbReference type="Pfam" id="PF17403">
    <property type="entry name" value="Nrap_D2"/>
    <property type="match status" value="1"/>
</dbReference>
<dbReference type="RefSeq" id="XP_010851912.1">
    <property type="nucleotide sequence ID" value="XM_010853610.1"/>
</dbReference>
<keyword evidence="2" id="KW-0812">Transmembrane</keyword>
<keyword evidence="4" id="KW-1185">Reference proteome</keyword>
<comment type="subcellular location">
    <subcellularLocation>
        <location evidence="1">Nucleus</location>
        <location evidence="1">Nucleolus</location>
    </subcellularLocation>
</comment>
<dbReference type="PANTHER" id="PTHR17972:SF0">
    <property type="entry name" value="NUCLEOLAR PROTEIN 6"/>
    <property type="match status" value="1"/>
</dbReference>
<organism evidence="4 5">
    <name type="scientific">Bison bison bison</name>
    <name type="common">North American plains bison</name>
    <dbReference type="NCBI Taxonomy" id="43346"/>
    <lineage>
        <taxon>Eukaryota</taxon>
        <taxon>Metazoa</taxon>
        <taxon>Chordata</taxon>
        <taxon>Craniata</taxon>
        <taxon>Vertebrata</taxon>
        <taxon>Euteleostomi</taxon>
        <taxon>Mammalia</taxon>
        <taxon>Eutheria</taxon>
        <taxon>Laurasiatheria</taxon>
        <taxon>Artiodactyla</taxon>
        <taxon>Ruminantia</taxon>
        <taxon>Pecora</taxon>
        <taxon>Bovidae</taxon>
        <taxon>Bovinae</taxon>
        <taxon>Bison</taxon>
    </lineage>
</organism>
<dbReference type="GO" id="GO:0003723">
    <property type="term" value="F:RNA binding"/>
    <property type="evidence" value="ECO:0007669"/>
    <property type="project" value="UniProtKB-KW"/>
</dbReference>
<dbReference type="GO" id="GO:0006364">
    <property type="term" value="P:rRNA processing"/>
    <property type="evidence" value="ECO:0007669"/>
    <property type="project" value="TreeGrafter"/>
</dbReference>
<dbReference type="KEGG" id="bbis:104998456"/>
<dbReference type="Gene3D" id="1.10.1410.10">
    <property type="match status" value="1"/>
</dbReference>
<dbReference type="AlphaFoldDB" id="A0A6P3IJ63"/>
<reference evidence="5" key="1">
    <citation type="submission" date="2025-08" db="UniProtKB">
        <authorList>
            <consortium name="RefSeq"/>
        </authorList>
    </citation>
    <scope>IDENTIFICATION</scope>
    <source>
        <tissue evidence="5">Blood</tissue>
    </source>
</reference>
<keyword evidence="2" id="KW-0472">Membrane</keyword>
<name>A0A6P3IJ63_BISBB</name>
<evidence type="ECO:0000313" key="5">
    <source>
        <dbReference type="RefSeq" id="XP_010851912.1"/>
    </source>
</evidence>
<dbReference type="GO" id="GO:0034456">
    <property type="term" value="C:UTP-C complex"/>
    <property type="evidence" value="ECO:0007669"/>
    <property type="project" value="TreeGrafter"/>
</dbReference>
<sequence>MVVHPAVQPAPCSVYTHRDARRHRERRTELGNWQRPEDPAGGDNKLELKGCLYDPGSPEPPTPHYNTWLLQDTALESHVQLLSAVLGSASGLKDGVALLKVWLRQRELDKGLGGFSGFLVSMVVAFLVSTRKIHTTMSGYQVLRSTLQFLV</sequence>
<dbReference type="GO" id="GO:0032545">
    <property type="term" value="C:CURI complex"/>
    <property type="evidence" value="ECO:0007669"/>
    <property type="project" value="TreeGrafter"/>
</dbReference>
<evidence type="ECO:0000259" key="3">
    <source>
        <dbReference type="Pfam" id="PF17403"/>
    </source>
</evidence>
<comment type="similarity">
    <text evidence="1">Belongs to the NRAP family.</text>
</comment>
<dbReference type="GeneID" id="104998456"/>
<dbReference type="InterPro" id="IPR035367">
    <property type="entry name" value="Nrap_D2"/>
</dbReference>
<keyword evidence="2" id="KW-1133">Transmembrane helix</keyword>
<protein>
    <recommendedName>
        <fullName evidence="1">Nucleolar protein 6</fullName>
    </recommendedName>
</protein>
<proteinExistence type="inferred from homology"/>
<gene>
    <name evidence="5" type="primary">LOC104998456</name>
</gene>
<feature type="domain" description="Nrap protein" evidence="3">
    <location>
        <begin position="92"/>
        <end position="150"/>
    </location>
</feature>
<evidence type="ECO:0000256" key="2">
    <source>
        <dbReference type="SAM" id="Phobius"/>
    </source>
</evidence>
<accession>A0A6P3IJ63</accession>
<keyword evidence="1" id="KW-0539">Nucleus</keyword>
<dbReference type="GO" id="GO:0032040">
    <property type="term" value="C:small-subunit processome"/>
    <property type="evidence" value="ECO:0007669"/>
    <property type="project" value="TreeGrafter"/>
</dbReference>
<dbReference type="GO" id="GO:0006409">
    <property type="term" value="P:tRNA export from nucleus"/>
    <property type="evidence" value="ECO:0007669"/>
    <property type="project" value="TreeGrafter"/>
</dbReference>
<dbReference type="Proteomes" id="UP000515208">
    <property type="component" value="Unplaced"/>
</dbReference>
<dbReference type="InterPro" id="IPR005554">
    <property type="entry name" value="NOL6/Upt22"/>
</dbReference>